<sequence>MTVLTSTCRKLDYVILRTNELYFDTQGRAHFSSPLYTASNVHAFRTLSMNRSLLVWNQLGMPFSKIIVGFTGVGRLLELVNESDFYPEAPVTSRTLRGPLYNLSSGLAYPE</sequence>
<accession>A0A8S3YNP6</accession>
<evidence type="ECO:0000313" key="1">
    <source>
        <dbReference type="EMBL" id="CAG5118403.1"/>
    </source>
</evidence>
<feature type="non-terminal residue" evidence="1">
    <location>
        <position position="111"/>
    </location>
</feature>
<dbReference type="SUPFAM" id="SSF51445">
    <property type="entry name" value="(Trans)glycosidases"/>
    <property type="match status" value="1"/>
</dbReference>
<proteinExistence type="predicted"/>
<evidence type="ECO:0000313" key="2">
    <source>
        <dbReference type="Proteomes" id="UP000678393"/>
    </source>
</evidence>
<name>A0A8S3YNP6_9EUPU</name>
<comment type="caution">
    <text evidence="1">The sequence shown here is derived from an EMBL/GenBank/DDBJ whole genome shotgun (WGS) entry which is preliminary data.</text>
</comment>
<reference evidence="1" key="1">
    <citation type="submission" date="2021-04" db="EMBL/GenBank/DDBJ databases">
        <authorList>
            <consortium name="Molecular Ecology Group"/>
        </authorList>
    </citation>
    <scope>NUCLEOTIDE SEQUENCE</scope>
</reference>
<organism evidence="1 2">
    <name type="scientific">Candidula unifasciata</name>
    <dbReference type="NCBI Taxonomy" id="100452"/>
    <lineage>
        <taxon>Eukaryota</taxon>
        <taxon>Metazoa</taxon>
        <taxon>Spiralia</taxon>
        <taxon>Lophotrochozoa</taxon>
        <taxon>Mollusca</taxon>
        <taxon>Gastropoda</taxon>
        <taxon>Heterobranchia</taxon>
        <taxon>Euthyneura</taxon>
        <taxon>Panpulmonata</taxon>
        <taxon>Eupulmonata</taxon>
        <taxon>Stylommatophora</taxon>
        <taxon>Helicina</taxon>
        <taxon>Helicoidea</taxon>
        <taxon>Geomitridae</taxon>
        <taxon>Candidula</taxon>
    </lineage>
</organism>
<dbReference type="OrthoDB" id="76388at2759"/>
<keyword evidence="2" id="KW-1185">Reference proteome</keyword>
<dbReference type="AlphaFoldDB" id="A0A8S3YNP6"/>
<dbReference type="EMBL" id="CAJHNH020000548">
    <property type="protein sequence ID" value="CAG5118403.1"/>
    <property type="molecule type" value="Genomic_DNA"/>
</dbReference>
<gene>
    <name evidence="1" type="ORF">CUNI_LOCUS3961</name>
</gene>
<dbReference type="InterPro" id="IPR017853">
    <property type="entry name" value="GH"/>
</dbReference>
<dbReference type="Proteomes" id="UP000678393">
    <property type="component" value="Unassembled WGS sequence"/>
</dbReference>
<dbReference type="Gene3D" id="3.10.50.10">
    <property type="match status" value="1"/>
</dbReference>
<dbReference type="Gene3D" id="3.20.20.80">
    <property type="entry name" value="Glycosidases"/>
    <property type="match status" value="1"/>
</dbReference>
<protein>
    <submittedName>
        <fullName evidence="1">Uncharacterized protein</fullName>
    </submittedName>
</protein>
<dbReference type="InterPro" id="IPR029070">
    <property type="entry name" value="Chitinase_insertion_sf"/>
</dbReference>